<evidence type="ECO:0000256" key="1">
    <source>
        <dbReference type="SAM" id="MobiDB-lite"/>
    </source>
</evidence>
<name>A0A194QQG5_PAPXU</name>
<keyword evidence="2" id="KW-1133">Transmembrane helix</keyword>
<feature type="compositionally biased region" description="Low complexity" evidence="1">
    <location>
        <begin position="14"/>
        <end position="26"/>
    </location>
</feature>
<sequence>MQQTTATKTEKESTGTTTPASSTTTSDSEDVSSKPVSSKPQKGQGNELNKANALLKKRLNSLASKLGLTCQLVVGWAAVESESVPVVPSRCVGGTEGFMPPLWSKIPHNYRAKFVGVILALLLLDFISAMPGVREVRQASEAPPKEAGGEGESNPLISITNLLSPSQFAQLLLAALTKPGTLMKAR</sequence>
<keyword evidence="2" id="KW-0472">Membrane</keyword>
<accession>A0A194QQG5</accession>
<dbReference type="AlphaFoldDB" id="A0A194QQG5"/>
<keyword evidence="2" id="KW-0812">Transmembrane</keyword>
<evidence type="ECO:0000256" key="2">
    <source>
        <dbReference type="SAM" id="Phobius"/>
    </source>
</evidence>
<evidence type="ECO:0000313" key="4">
    <source>
        <dbReference type="Proteomes" id="UP000053268"/>
    </source>
</evidence>
<feature type="transmembrane region" description="Helical" evidence="2">
    <location>
        <begin position="114"/>
        <end position="133"/>
    </location>
</feature>
<evidence type="ECO:0000313" key="3">
    <source>
        <dbReference type="EMBL" id="KPJ05771.1"/>
    </source>
</evidence>
<reference evidence="3 4" key="1">
    <citation type="journal article" date="2015" name="Nat. Commun.">
        <title>Outbred genome sequencing and CRISPR/Cas9 gene editing in butterflies.</title>
        <authorList>
            <person name="Li X."/>
            <person name="Fan D."/>
            <person name="Zhang W."/>
            <person name="Liu G."/>
            <person name="Zhang L."/>
            <person name="Zhao L."/>
            <person name="Fang X."/>
            <person name="Chen L."/>
            <person name="Dong Y."/>
            <person name="Chen Y."/>
            <person name="Ding Y."/>
            <person name="Zhao R."/>
            <person name="Feng M."/>
            <person name="Zhu Y."/>
            <person name="Feng Y."/>
            <person name="Jiang X."/>
            <person name="Zhu D."/>
            <person name="Xiang H."/>
            <person name="Feng X."/>
            <person name="Li S."/>
            <person name="Wang J."/>
            <person name="Zhang G."/>
            <person name="Kronforst M.R."/>
            <person name="Wang W."/>
        </authorList>
    </citation>
    <scope>NUCLEOTIDE SEQUENCE [LARGE SCALE GENOMIC DNA]</scope>
    <source>
        <strain evidence="3">Ya'a_city_454_Px</strain>
        <tissue evidence="3">Whole body</tissue>
    </source>
</reference>
<feature type="region of interest" description="Disordered" evidence="1">
    <location>
        <begin position="1"/>
        <end position="47"/>
    </location>
</feature>
<dbReference type="Proteomes" id="UP000053268">
    <property type="component" value="Unassembled WGS sequence"/>
</dbReference>
<protein>
    <submittedName>
        <fullName evidence="3">Uncharacterized protein</fullName>
    </submittedName>
</protein>
<dbReference type="EMBL" id="KQ458575">
    <property type="protein sequence ID" value="KPJ05771.1"/>
    <property type="molecule type" value="Genomic_DNA"/>
</dbReference>
<gene>
    <name evidence="3" type="ORF">RR46_02293</name>
</gene>
<organism evidence="3 4">
    <name type="scientific">Papilio xuthus</name>
    <name type="common">Asian swallowtail butterfly</name>
    <dbReference type="NCBI Taxonomy" id="66420"/>
    <lineage>
        <taxon>Eukaryota</taxon>
        <taxon>Metazoa</taxon>
        <taxon>Ecdysozoa</taxon>
        <taxon>Arthropoda</taxon>
        <taxon>Hexapoda</taxon>
        <taxon>Insecta</taxon>
        <taxon>Pterygota</taxon>
        <taxon>Neoptera</taxon>
        <taxon>Endopterygota</taxon>
        <taxon>Lepidoptera</taxon>
        <taxon>Glossata</taxon>
        <taxon>Ditrysia</taxon>
        <taxon>Papilionoidea</taxon>
        <taxon>Papilionidae</taxon>
        <taxon>Papilioninae</taxon>
        <taxon>Papilio</taxon>
    </lineage>
</organism>
<keyword evidence="4" id="KW-1185">Reference proteome</keyword>
<proteinExistence type="predicted"/>